<dbReference type="InterPro" id="IPR011043">
    <property type="entry name" value="Gal_Oxase/kelch_b-propeller"/>
</dbReference>
<evidence type="ECO:0000313" key="3">
    <source>
        <dbReference type="Proteomes" id="UP001530400"/>
    </source>
</evidence>
<dbReference type="PANTHER" id="PTHR45632">
    <property type="entry name" value="LD33804P"/>
    <property type="match status" value="1"/>
</dbReference>
<organism evidence="2 3">
    <name type="scientific">Cyclotella atomus</name>
    <dbReference type="NCBI Taxonomy" id="382360"/>
    <lineage>
        <taxon>Eukaryota</taxon>
        <taxon>Sar</taxon>
        <taxon>Stramenopiles</taxon>
        <taxon>Ochrophyta</taxon>
        <taxon>Bacillariophyta</taxon>
        <taxon>Coscinodiscophyceae</taxon>
        <taxon>Thalassiosirophycidae</taxon>
        <taxon>Stephanodiscales</taxon>
        <taxon>Stephanodiscaceae</taxon>
        <taxon>Cyclotella</taxon>
    </lineage>
</organism>
<comment type="caution">
    <text evidence="2">The sequence shown here is derived from an EMBL/GenBank/DDBJ whole genome shotgun (WGS) entry which is preliminary data.</text>
</comment>
<dbReference type="EMBL" id="JALLPJ020000987">
    <property type="protein sequence ID" value="KAL3778400.1"/>
    <property type="molecule type" value="Genomic_DNA"/>
</dbReference>
<dbReference type="Proteomes" id="UP001530400">
    <property type="component" value="Unassembled WGS sequence"/>
</dbReference>
<sequence length="431" mass="47355">MVRYNPIILSLLTSTFAHEASEEHDHGLYRAGTLSESWSYIEVDLPTSLSDADESILMFGNKKRIVITGGCDSPLGNEYKESPEWGGYFECSSIVNKTYAFDPKRMATASMGSSSVPQEGVWGGEFEELADMPRARARHVNAVVDGKLCLFGGRDAFDGIVAEVDCYDPDTNIWSTPTTLPDDYLTSDAAAFTRDSTVYLIGGYDGYYTALDRVALIDMTDMDNVQYSWNPTLLDERGDIDVVFVNDKAYVAGGYTHANNYSTPFDSVEQMDMTTQQWSFVDNLNNGGGDQQYVGLNGKIYAIGGETKLNQQNSDTEVPHLGEISTILDVVEVYDPNAADNEWIVLEDMPQALFRFAAAEWETSDDEGVIFVFGGQVGFDPDCECFRTTNKVMVFEASNAYVKATAHSSGFMMGVGSFFALALGVMTLIGV</sequence>
<evidence type="ECO:0008006" key="4">
    <source>
        <dbReference type="Google" id="ProtNLM"/>
    </source>
</evidence>
<dbReference type="Gene3D" id="2.120.10.80">
    <property type="entry name" value="Kelch-type beta propeller"/>
    <property type="match status" value="2"/>
</dbReference>
<keyword evidence="1" id="KW-0812">Transmembrane</keyword>
<keyword evidence="1" id="KW-0472">Membrane</keyword>
<accession>A0ABD3NQF9</accession>
<name>A0ABD3NQF9_9STRA</name>
<keyword evidence="1" id="KW-1133">Transmembrane helix</keyword>
<dbReference type="SMART" id="SM00612">
    <property type="entry name" value="Kelch"/>
    <property type="match status" value="4"/>
</dbReference>
<dbReference type="Pfam" id="PF01344">
    <property type="entry name" value="Kelch_1"/>
    <property type="match status" value="2"/>
</dbReference>
<evidence type="ECO:0000256" key="1">
    <source>
        <dbReference type="SAM" id="Phobius"/>
    </source>
</evidence>
<proteinExistence type="predicted"/>
<evidence type="ECO:0000313" key="2">
    <source>
        <dbReference type="EMBL" id="KAL3778400.1"/>
    </source>
</evidence>
<protein>
    <recommendedName>
        <fullName evidence="4">Galactose oxidase</fullName>
    </recommendedName>
</protein>
<dbReference type="InterPro" id="IPR006652">
    <property type="entry name" value="Kelch_1"/>
</dbReference>
<dbReference type="SUPFAM" id="SSF50965">
    <property type="entry name" value="Galactose oxidase, central domain"/>
    <property type="match status" value="1"/>
</dbReference>
<dbReference type="InterPro" id="IPR015915">
    <property type="entry name" value="Kelch-typ_b-propeller"/>
</dbReference>
<reference evidence="2 3" key="1">
    <citation type="submission" date="2024-10" db="EMBL/GenBank/DDBJ databases">
        <title>Updated reference genomes for cyclostephanoid diatoms.</title>
        <authorList>
            <person name="Roberts W.R."/>
            <person name="Alverson A.J."/>
        </authorList>
    </citation>
    <scope>NUCLEOTIDE SEQUENCE [LARGE SCALE GENOMIC DNA]</scope>
    <source>
        <strain evidence="2 3">AJA010-31</strain>
    </source>
</reference>
<feature type="transmembrane region" description="Helical" evidence="1">
    <location>
        <begin position="410"/>
        <end position="429"/>
    </location>
</feature>
<dbReference type="AlphaFoldDB" id="A0ABD3NQF9"/>
<gene>
    <name evidence="2" type="ORF">ACHAWO_013278</name>
</gene>
<keyword evidence="3" id="KW-1185">Reference proteome</keyword>